<dbReference type="GO" id="GO:0046872">
    <property type="term" value="F:metal ion binding"/>
    <property type="evidence" value="ECO:0007669"/>
    <property type="project" value="UniProtKB-KW"/>
</dbReference>
<keyword evidence="10" id="KW-0915">Sodium</keyword>
<evidence type="ECO:0000256" key="4">
    <source>
        <dbReference type="ARBA" id="ARBA00022989"/>
    </source>
</evidence>
<comment type="subcellular location">
    <subcellularLocation>
        <location evidence="1 10">Cell membrane</location>
        <topology evidence="1 10">Multi-pass membrane protein</topology>
    </subcellularLocation>
</comment>
<comment type="activity regulation">
    <text evidence="10">Na(+) is not transported, but it plays an essential structural role and its presence is essential for fluoride channel function.</text>
</comment>
<evidence type="ECO:0000313" key="12">
    <source>
        <dbReference type="Proteomes" id="UP000272003"/>
    </source>
</evidence>
<feature type="binding site" evidence="10">
    <location>
        <position position="71"/>
    </location>
    <ligand>
        <name>Na(+)</name>
        <dbReference type="ChEBI" id="CHEBI:29101"/>
        <note>structural</note>
    </ligand>
</feature>
<dbReference type="Pfam" id="PF02537">
    <property type="entry name" value="CRCB"/>
    <property type="match status" value="1"/>
</dbReference>
<evidence type="ECO:0000256" key="9">
    <source>
        <dbReference type="ARBA" id="ARBA00049940"/>
    </source>
</evidence>
<dbReference type="PANTHER" id="PTHR28259">
    <property type="entry name" value="FLUORIDE EXPORT PROTEIN 1-RELATED"/>
    <property type="match status" value="1"/>
</dbReference>
<proteinExistence type="inferred from homology"/>
<feature type="binding site" evidence="10">
    <location>
        <position position="74"/>
    </location>
    <ligand>
        <name>Na(+)</name>
        <dbReference type="ChEBI" id="CHEBI:29101"/>
        <note>structural</note>
    </ligand>
</feature>
<evidence type="ECO:0000256" key="1">
    <source>
        <dbReference type="ARBA" id="ARBA00004651"/>
    </source>
</evidence>
<evidence type="ECO:0000256" key="6">
    <source>
        <dbReference type="ARBA" id="ARBA00023303"/>
    </source>
</evidence>
<dbReference type="GO" id="GO:0005886">
    <property type="term" value="C:plasma membrane"/>
    <property type="evidence" value="ECO:0007669"/>
    <property type="project" value="UniProtKB-SubCell"/>
</dbReference>
<keyword evidence="10" id="KW-0813">Transport</keyword>
<evidence type="ECO:0000256" key="10">
    <source>
        <dbReference type="HAMAP-Rule" id="MF_00454"/>
    </source>
</evidence>
<keyword evidence="10" id="KW-0406">Ion transport</keyword>
<protein>
    <recommendedName>
        <fullName evidence="10">Fluoride-specific ion channel FluC</fullName>
    </recommendedName>
</protein>
<gene>
    <name evidence="10" type="primary">fluC</name>
    <name evidence="10" type="synonym">crcB</name>
    <name evidence="11" type="ORF">D7I45_00550</name>
</gene>
<accession>A0A387AN43</accession>
<keyword evidence="10" id="KW-0479">Metal-binding</keyword>
<dbReference type="GO" id="GO:0062054">
    <property type="term" value="F:fluoride channel activity"/>
    <property type="evidence" value="ECO:0007669"/>
    <property type="project" value="UniProtKB-UniRule"/>
</dbReference>
<evidence type="ECO:0000256" key="7">
    <source>
        <dbReference type="ARBA" id="ARBA00035120"/>
    </source>
</evidence>
<dbReference type="KEGG" id="abom:D7I45_00550"/>
<evidence type="ECO:0000256" key="3">
    <source>
        <dbReference type="ARBA" id="ARBA00022692"/>
    </source>
</evidence>
<dbReference type="OrthoDB" id="9799631at2"/>
<dbReference type="PANTHER" id="PTHR28259:SF1">
    <property type="entry name" value="FLUORIDE EXPORT PROTEIN 1-RELATED"/>
    <property type="match status" value="1"/>
</dbReference>
<comment type="similarity">
    <text evidence="7 10">Belongs to the fluoride channel Fluc/FEX (TC 1.A.43) family.</text>
</comment>
<keyword evidence="12" id="KW-1185">Reference proteome</keyword>
<feature type="transmembrane region" description="Helical" evidence="10">
    <location>
        <begin position="61"/>
        <end position="80"/>
    </location>
</feature>
<sequence>MRRIFYIFLLGFIGGAMRGYFTALAGPNHFAATVAINLIGAFVLAFITGALPYLIELSDDLTIGLSVGLVGGFTTFSTFSYDSVNLLLNHKIGLGLFYILISLIGGLLMAELGTHLGHRFEKGVDNND</sequence>
<comment type="catalytic activity">
    <reaction evidence="8">
        <text>fluoride(in) = fluoride(out)</text>
        <dbReference type="Rhea" id="RHEA:76159"/>
        <dbReference type="ChEBI" id="CHEBI:17051"/>
    </reaction>
    <physiologicalReaction direction="left-to-right" evidence="8">
        <dbReference type="Rhea" id="RHEA:76160"/>
    </physiologicalReaction>
</comment>
<evidence type="ECO:0000256" key="5">
    <source>
        <dbReference type="ARBA" id="ARBA00023136"/>
    </source>
</evidence>
<evidence type="ECO:0000256" key="8">
    <source>
        <dbReference type="ARBA" id="ARBA00035585"/>
    </source>
</evidence>
<reference evidence="11 12" key="1">
    <citation type="submission" date="2018-09" db="EMBL/GenBank/DDBJ databases">
        <title>Genome sequencing of strain BHWM-4.</title>
        <authorList>
            <person name="Heo J."/>
            <person name="Kim S.-J."/>
            <person name="Kwon S.-W."/>
        </authorList>
    </citation>
    <scope>NUCLEOTIDE SEQUENCE [LARGE SCALE GENOMIC DNA]</scope>
    <source>
        <strain evidence="11 12">BHWM-4</strain>
    </source>
</reference>
<keyword evidence="4 10" id="KW-1133">Transmembrane helix</keyword>
<organism evidence="11 12">
    <name type="scientific">Apilactobacillus bombintestini</name>
    <dbReference type="NCBI Taxonomy" id="2419772"/>
    <lineage>
        <taxon>Bacteria</taxon>
        <taxon>Bacillati</taxon>
        <taxon>Bacillota</taxon>
        <taxon>Bacilli</taxon>
        <taxon>Lactobacillales</taxon>
        <taxon>Lactobacillaceae</taxon>
        <taxon>Apilactobacillus</taxon>
    </lineage>
</organism>
<comment type="function">
    <text evidence="9 10">Fluoride-specific ion channel. Important for reducing fluoride concentration in the cell, thus reducing its toxicity.</text>
</comment>
<keyword evidence="2 10" id="KW-1003">Cell membrane</keyword>
<dbReference type="GO" id="GO:0140114">
    <property type="term" value="P:cellular detoxification of fluoride"/>
    <property type="evidence" value="ECO:0007669"/>
    <property type="project" value="UniProtKB-UniRule"/>
</dbReference>
<evidence type="ECO:0000313" key="11">
    <source>
        <dbReference type="EMBL" id="AYF92082.1"/>
    </source>
</evidence>
<dbReference type="RefSeq" id="WP_120783856.1">
    <property type="nucleotide sequence ID" value="NZ_CP032626.1"/>
</dbReference>
<feature type="transmembrane region" description="Helical" evidence="10">
    <location>
        <begin position="34"/>
        <end position="54"/>
    </location>
</feature>
<dbReference type="EMBL" id="CP032626">
    <property type="protein sequence ID" value="AYF92082.1"/>
    <property type="molecule type" value="Genomic_DNA"/>
</dbReference>
<dbReference type="Proteomes" id="UP000272003">
    <property type="component" value="Chromosome"/>
</dbReference>
<feature type="transmembrane region" description="Helical" evidence="10">
    <location>
        <begin position="92"/>
        <end position="112"/>
    </location>
</feature>
<dbReference type="HAMAP" id="MF_00454">
    <property type="entry name" value="FluC"/>
    <property type="match status" value="1"/>
</dbReference>
<name>A0A387AN43_9LACO</name>
<dbReference type="AlphaFoldDB" id="A0A387AN43"/>
<keyword evidence="6 10" id="KW-0407">Ion channel</keyword>
<evidence type="ECO:0000256" key="2">
    <source>
        <dbReference type="ARBA" id="ARBA00022475"/>
    </source>
</evidence>
<keyword evidence="3 10" id="KW-0812">Transmembrane</keyword>
<keyword evidence="5 10" id="KW-0472">Membrane</keyword>
<dbReference type="InterPro" id="IPR003691">
    <property type="entry name" value="FluC"/>
</dbReference>